<sequence length="157" mass="18144">MGDSKNNNSFFDMNWKQFEQFFNGKLPFPASPLSGDNKDPVSWVEGYIKDVLNQALPNVEVQALKHHFHSEIFDTHNNIIAKIHIPDKVQARKIQLKLNPYQIRLEGLPDDKTQTIRLSNQIVPNSCKAVYKNGILQLHMRKQSLDPPYTDVDIRFT</sequence>
<dbReference type="RefSeq" id="WP_036677480.1">
    <property type="nucleotide sequence ID" value="NZ_FYEP01000014.1"/>
</dbReference>
<evidence type="ECO:0008006" key="3">
    <source>
        <dbReference type="Google" id="ProtNLM"/>
    </source>
</evidence>
<protein>
    <recommendedName>
        <fullName evidence="3">Molecular chaperone</fullName>
    </recommendedName>
</protein>
<accession>A0A081P9C2</accession>
<keyword evidence="2" id="KW-1185">Reference proteome</keyword>
<dbReference type="CDD" id="cd00298">
    <property type="entry name" value="ACD_sHsps_p23-like"/>
    <property type="match status" value="1"/>
</dbReference>
<dbReference type="AlphaFoldDB" id="A0A081P9C2"/>
<dbReference type="EMBL" id="JNVM01000004">
    <property type="protein sequence ID" value="KEQ27295.1"/>
    <property type="molecule type" value="Genomic_DNA"/>
</dbReference>
<dbReference type="Proteomes" id="UP000028123">
    <property type="component" value="Unassembled WGS sequence"/>
</dbReference>
<comment type="caution">
    <text evidence="1">The sequence shown here is derived from an EMBL/GenBank/DDBJ whole genome shotgun (WGS) entry which is preliminary data.</text>
</comment>
<dbReference type="InterPro" id="IPR008978">
    <property type="entry name" value="HSP20-like_chaperone"/>
</dbReference>
<reference evidence="1 2" key="1">
    <citation type="submission" date="2014-06" db="EMBL/GenBank/DDBJ databases">
        <title>Draft genome sequence of Paenibacillus sp. MSt1.</title>
        <authorList>
            <person name="Aw Y.K."/>
            <person name="Ong K.S."/>
            <person name="Gan H.M."/>
            <person name="Lee S.M."/>
        </authorList>
    </citation>
    <scope>NUCLEOTIDE SEQUENCE [LARGE SCALE GENOMIC DNA]</scope>
    <source>
        <strain evidence="1 2">MSt1</strain>
    </source>
</reference>
<evidence type="ECO:0000313" key="2">
    <source>
        <dbReference type="Proteomes" id="UP000028123"/>
    </source>
</evidence>
<name>A0A081P9C2_9BACL</name>
<proteinExistence type="predicted"/>
<organism evidence="1 2">
    <name type="scientific">Paenibacillus tyrfis</name>
    <dbReference type="NCBI Taxonomy" id="1501230"/>
    <lineage>
        <taxon>Bacteria</taxon>
        <taxon>Bacillati</taxon>
        <taxon>Bacillota</taxon>
        <taxon>Bacilli</taxon>
        <taxon>Bacillales</taxon>
        <taxon>Paenibacillaceae</taxon>
        <taxon>Paenibacillus</taxon>
    </lineage>
</organism>
<dbReference type="SUPFAM" id="SSF49764">
    <property type="entry name" value="HSP20-like chaperones"/>
    <property type="match status" value="1"/>
</dbReference>
<gene>
    <name evidence="1" type="ORF">ET33_25840</name>
</gene>
<evidence type="ECO:0000313" key="1">
    <source>
        <dbReference type="EMBL" id="KEQ27295.1"/>
    </source>
</evidence>
<dbReference type="OrthoDB" id="2678548at2"/>
<dbReference type="eggNOG" id="ENOG50339SJ">
    <property type="taxonomic scope" value="Bacteria"/>
</dbReference>